<dbReference type="InterPro" id="IPR052895">
    <property type="entry name" value="HetReg/Transcr_Mod"/>
</dbReference>
<sequence>MREMIVTTKNTLPSSTVTDTMTPIATIPGPADRFFAYDPLDLTKRSIRLIRVLPNVSDEGQIQCELRHASIDTEYICLSYVWGPPDEGYRITINGRVHTIRENLFQFLRVARRKNMKWLWIDALCIDQANNFERNHQVQQMGLIYLSAIGVVAWLGTNEHVAAFLAGMHDSRDDFPLVQVNEFDKLAYWTRAWITQECELARELVLIAGDSETNAEAIPMAVKAKFVDEAIILRHASDLVIGDKATRSRNYRKLSLINLLKLHGQKACENVLDRVFSLLSICCDGHGIVVNYDASNEQVALNVIQTSQKGLRLCWIATVCRALEVESITASAAGNSVNLVLPVLWSSQPFKPLSLHRYITQQPHVHGQRATLPIPPSSILLGLDLAYLCKKARGALFVHIRRRRRLVMYHYSYRLVGYGDSILECDPSSRQSWSTGFSVKFSEDGTVCAITFSLRLLLHLAMMESYTHRSCGEPLDIFRACGDLPEQDGEIKYKWQTQTPRSFFPDS</sequence>
<reference evidence="2" key="1">
    <citation type="journal article" date="2021" name="Nat. Commun.">
        <title>Genetic determinants of endophytism in the Arabidopsis root mycobiome.</title>
        <authorList>
            <person name="Mesny F."/>
            <person name="Miyauchi S."/>
            <person name="Thiergart T."/>
            <person name="Pickel B."/>
            <person name="Atanasova L."/>
            <person name="Karlsson M."/>
            <person name="Huettel B."/>
            <person name="Barry K.W."/>
            <person name="Haridas S."/>
            <person name="Chen C."/>
            <person name="Bauer D."/>
            <person name="Andreopoulos W."/>
            <person name="Pangilinan J."/>
            <person name="LaButti K."/>
            <person name="Riley R."/>
            <person name="Lipzen A."/>
            <person name="Clum A."/>
            <person name="Drula E."/>
            <person name="Henrissat B."/>
            <person name="Kohler A."/>
            <person name="Grigoriev I.V."/>
            <person name="Martin F.M."/>
            <person name="Hacquard S."/>
        </authorList>
    </citation>
    <scope>NUCLEOTIDE SEQUENCE</scope>
    <source>
        <strain evidence="2">MPI-SDFR-AT-0120</strain>
    </source>
</reference>
<name>A0A8K0VYT9_9PLEO</name>
<dbReference type="Proteomes" id="UP000813461">
    <property type="component" value="Unassembled WGS sequence"/>
</dbReference>
<dbReference type="PANTHER" id="PTHR24148">
    <property type="entry name" value="ANKYRIN REPEAT DOMAIN-CONTAINING PROTEIN 39 HOMOLOG-RELATED"/>
    <property type="match status" value="1"/>
</dbReference>
<proteinExistence type="predicted"/>
<dbReference type="Pfam" id="PF06985">
    <property type="entry name" value="HET"/>
    <property type="match status" value="1"/>
</dbReference>
<protein>
    <submittedName>
        <fullName evidence="2">Heterokaryon incompatibility protein-domain-containing protein</fullName>
    </submittedName>
</protein>
<comment type="caution">
    <text evidence="2">The sequence shown here is derived from an EMBL/GenBank/DDBJ whole genome shotgun (WGS) entry which is preliminary data.</text>
</comment>
<feature type="domain" description="Heterokaryon incompatibility" evidence="1">
    <location>
        <begin position="75"/>
        <end position="170"/>
    </location>
</feature>
<dbReference type="AlphaFoldDB" id="A0A8K0VYT9"/>
<evidence type="ECO:0000259" key="1">
    <source>
        <dbReference type="Pfam" id="PF06985"/>
    </source>
</evidence>
<dbReference type="OrthoDB" id="194358at2759"/>
<dbReference type="EMBL" id="JAGMVJ010000008">
    <property type="protein sequence ID" value="KAH7087984.1"/>
    <property type="molecule type" value="Genomic_DNA"/>
</dbReference>
<organism evidence="2 3">
    <name type="scientific">Paraphoma chrysanthemicola</name>
    <dbReference type="NCBI Taxonomy" id="798071"/>
    <lineage>
        <taxon>Eukaryota</taxon>
        <taxon>Fungi</taxon>
        <taxon>Dikarya</taxon>
        <taxon>Ascomycota</taxon>
        <taxon>Pezizomycotina</taxon>
        <taxon>Dothideomycetes</taxon>
        <taxon>Pleosporomycetidae</taxon>
        <taxon>Pleosporales</taxon>
        <taxon>Pleosporineae</taxon>
        <taxon>Phaeosphaeriaceae</taxon>
        <taxon>Paraphoma</taxon>
    </lineage>
</organism>
<accession>A0A8K0VYT9</accession>
<evidence type="ECO:0000313" key="2">
    <source>
        <dbReference type="EMBL" id="KAH7087984.1"/>
    </source>
</evidence>
<keyword evidence="3" id="KW-1185">Reference proteome</keyword>
<evidence type="ECO:0000313" key="3">
    <source>
        <dbReference type="Proteomes" id="UP000813461"/>
    </source>
</evidence>
<gene>
    <name evidence="2" type="ORF">FB567DRAFT_523470</name>
</gene>
<dbReference type="InterPro" id="IPR010730">
    <property type="entry name" value="HET"/>
</dbReference>
<dbReference type="PANTHER" id="PTHR24148:SF73">
    <property type="entry name" value="HET DOMAIN PROTEIN (AFU_ORTHOLOGUE AFUA_8G01020)"/>
    <property type="match status" value="1"/>
</dbReference>